<keyword evidence="2" id="KW-0489">Methyltransferase</keyword>
<sequence length="230" mass="26598">MAYSKLSILEKKLIEKIVNLKPKTRTLLEVGCGDGRKLIYLQANYPIKVSGIDLYEPYVEKLRQQNIDASLGDARHLPYANDKFNWVLIANSLHHIPDPENALSEAIRVAKNGVIVVDPWYDKTIYSQQLSAELAAWCKKLHQSLGYFHREGLSAGEIINAITREISSIEIYYELFIKELNLKDFFKVQQQYIAQLQENHYLLWELNQIKSRIHDSFISEPGQVIVIIRK</sequence>
<dbReference type="EMBL" id="UGNV01000003">
    <property type="protein sequence ID" value="STX55547.1"/>
    <property type="molecule type" value="Genomic_DNA"/>
</dbReference>
<organism evidence="2 3">
    <name type="scientific">Legionella beliardensis</name>
    <dbReference type="NCBI Taxonomy" id="91822"/>
    <lineage>
        <taxon>Bacteria</taxon>
        <taxon>Pseudomonadati</taxon>
        <taxon>Pseudomonadota</taxon>
        <taxon>Gammaproteobacteria</taxon>
        <taxon>Legionellales</taxon>
        <taxon>Legionellaceae</taxon>
        <taxon>Legionella</taxon>
    </lineage>
</organism>
<dbReference type="AlphaFoldDB" id="A0A378JQS9"/>
<dbReference type="EC" id="2.1.1.-" evidence="2"/>
<dbReference type="Proteomes" id="UP000254968">
    <property type="component" value="Unassembled WGS sequence"/>
</dbReference>
<dbReference type="RefSeq" id="WP_115304171.1">
    <property type="nucleotide sequence ID" value="NZ_CAAAHO010000009.1"/>
</dbReference>
<gene>
    <name evidence="2" type="primary">rebM</name>
    <name evidence="2" type="ORF">NCTC13315_02918</name>
</gene>
<dbReference type="PANTHER" id="PTHR43591:SF110">
    <property type="entry name" value="RHODANESE DOMAIN-CONTAINING PROTEIN"/>
    <property type="match status" value="1"/>
</dbReference>
<evidence type="ECO:0000313" key="2">
    <source>
        <dbReference type="EMBL" id="STX55547.1"/>
    </source>
</evidence>
<keyword evidence="2" id="KW-0808">Transferase</keyword>
<accession>A0A378JQS9</accession>
<evidence type="ECO:0000313" key="3">
    <source>
        <dbReference type="Proteomes" id="UP000254968"/>
    </source>
</evidence>
<name>A0A378JQS9_9GAMM</name>
<dbReference type="SUPFAM" id="SSF53335">
    <property type="entry name" value="S-adenosyl-L-methionine-dependent methyltransferases"/>
    <property type="match status" value="1"/>
</dbReference>
<dbReference type="InterPro" id="IPR029063">
    <property type="entry name" value="SAM-dependent_MTases_sf"/>
</dbReference>
<dbReference type="OrthoDB" id="323463at2"/>
<dbReference type="GO" id="GO:0032259">
    <property type="term" value="P:methylation"/>
    <property type="evidence" value="ECO:0007669"/>
    <property type="project" value="UniProtKB-KW"/>
</dbReference>
<dbReference type="Gene3D" id="3.40.50.150">
    <property type="entry name" value="Vaccinia Virus protein VP39"/>
    <property type="match status" value="1"/>
</dbReference>
<protein>
    <submittedName>
        <fullName evidence="2">Type 11 methyltransferase</fullName>
        <ecNumber evidence="2">2.1.1.-</ecNumber>
    </submittedName>
</protein>
<dbReference type="InterPro" id="IPR013216">
    <property type="entry name" value="Methyltransf_11"/>
</dbReference>
<dbReference type="PANTHER" id="PTHR43591">
    <property type="entry name" value="METHYLTRANSFERASE"/>
    <property type="match status" value="1"/>
</dbReference>
<dbReference type="CDD" id="cd02440">
    <property type="entry name" value="AdoMet_MTases"/>
    <property type="match status" value="1"/>
</dbReference>
<dbReference type="GO" id="GO:0008757">
    <property type="term" value="F:S-adenosylmethionine-dependent methyltransferase activity"/>
    <property type="evidence" value="ECO:0007669"/>
    <property type="project" value="InterPro"/>
</dbReference>
<feature type="domain" description="Methyltransferase type 11" evidence="1">
    <location>
        <begin position="28"/>
        <end position="116"/>
    </location>
</feature>
<reference evidence="2 3" key="1">
    <citation type="submission" date="2018-06" db="EMBL/GenBank/DDBJ databases">
        <authorList>
            <consortium name="Pathogen Informatics"/>
            <person name="Doyle S."/>
        </authorList>
    </citation>
    <scope>NUCLEOTIDE SEQUENCE [LARGE SCALE GENOMIC DNA]</scope>
    <source>
        <strain evidence="2 3">NCTC13315</strain>
    </source>
</reference>
<evidence type="ECO:0000259" key="1">
    <source>
        <dbReference type="Pfam" id="PF08241"/>
    </source>
</evidence>
<proteinExistence type="predicted"/>
<keyword evidence="3" id="KW-1185">Reference proteome</keyword>
<dbReference type="Pfam" id="PF08241">
    <property type="entry name" value="Methyltransf_11"/>
    <property type="match status" value="1"/>
</dbReference>